<evidence type="ECO:0000313" key="5">
    <source>
        <dbReference type="Proteomes" id="UP001159042"/>
    </source>
</evidence>
<keyword evidence="2" id="KW-0866">Nonsense-mediated mRNA decay</keyword>
<dbReference type="PANTHER" id="PTHR14270:SF0">
    <property type="entry name" value="NONSENSE-MEDIATED MRNA DECAY FACTOR SMG9"/>
    <property type="match status" value="1"/>
</dbReference>
<comment type="caution">
    <text evidence="4">The sequence shown here is derived from an EMBL/GenBank/DDBJ whole genome shotgun (WGS) entry which is preliminary data.</text>
</comment>
<reference evidence="4 5" key="1">
    <citation type="journal article" date="2023" name="Insect Mol. Biol.">
        <title>Genome sequencing provides insights into the evolution of gene families encoding plant cell wall-degrading enzymes in longhorned beetles.</title>
        <authorList>
            <person name="Shin N.R."/>
            <person name="Okamura Y."/>
            <person name="Kirsch R."/>
            <person name="Pauchet Y."/>
        </authorList>
    </citation>
    <scope>NUCLEOTIDE SEQUENCE [LARGE SCALE GENOMIC DNA]</scope>
    <source>
        <strain evidence="4">EAD_L_NR</strain>
    </source>
</reference>
<evidence type="ECO:0000313" key="4">
    <source>
        <dbReference type="EMBL" id="KAJ8919578.1"/>
    </source>
</evidence>
<evidence type="ECO:0008006" key="6">
    <source>
        <dbReference type="Google" id="ProtNLM"/>
    </source>
</evidence>
<dbReference type="EMBL" id="JANEYG010000017">
    <property type="protein sequence ID" value="KAJ8919578.1"/>
    <property type="molecule type" value="Genomic_DNA"/>
</dbReference>
<dbReference type="InterPro" id="IPR019354">
    <property type="entry name" value="SMG8-like"/>
</dbReference>
<accession>A0AAV8VZB2</accession>
<evidence type="ECO:0000256" key="2">
    <source>
        <dbReference type="ARBA" id="ARBA00023161"/>
    </source>
</evidence>
<dbReference type="SUPFAM" id="SSF52540">
    <property type="entry name" value="P-loop containing nucleoside triphosphate hydrolases"/>
    <property type="match status" value="1"/>
</dbReference>
<organism evidence="4 5">
    <name type="scientific">Exocentrus adspersus</name>
    <dbReference type="NCBI Taxonomy" id="1586481"/>
    <lineage>
        <taxon>Eukaryota</taxon>
        <taxon>Metazoa</taxon>
        <taxon>Ecdysozoa</taxon>
        <taxon>Arthropoda</taxon>
        <taxon>Hexapoda</taxon>
        <taxon>Insecta</taxon>
        <taxon>Pterygota</taxon>
        <taxon>Neoptera</taxon>
        <taxon>Endopterygota</taxon>
        <taxon>Coleoptera</taxon>
        <taxon>Polyphaga</taxon>
        <taxon>Cucujiformia</taxon>
        <taxon>Chrysomeloidea</taxon>
        <taxon>Cerambycidae</taxon>
        <taxon>Lamiinae</taxon>
        <taxon>Acanthocinini</taxon>
        <taxon>Exocentrus</taxon>
    </lineage>
</organism>
<evidence type="ECO:0000256" key="3">
    <source>
        <dbReference type="SAM" id="MobiDB-lite"/>
    </source>
</evidence>
<dbReference type="AlphaFoldDB" id="A0AAV8VZB2"/>
<feature type="region of interest" description="Disordered" evidence="3">
    <location>
        <begin position="1"/>
        <end position="101"/>
    </location>
</feature>
<dbReference type="InterPro" id="IPR027417">
    <property type="entry name" value="P-loop_NTPase"/>
</dbReference>
<feature type="compositionally biased region" description="Basic and acidic residues" evidence="3">
    <location>
        <begin position="41"/>
        <end position="56"/>
    </location>
</feature>
<name>A0AAV8VZB2_9CUCU</name>
<evidence type="ECO:0000256" key="1">
    <source>
        <dbReference type="ARBA" id="ARBA00007712"/>
    </source>
</evidence>
<dbReference type="InterPro" id="IPR039177">
    <property type="entry name" value="SMG9"/>
</dbReference>
<dbReference type="PANTHER" id="PTHR14270">
    <property type="entry name" value="NONSENSE-MEDIATED MRNA DECAY FACTOR SMG9"/>
    <property type="match status" value="1"/>
</dbReference>
<comment type="similarity">
    <text evidence="1">Belongs to the SMG9 family.</text>
</comment>
<dbReference type="Proteomes" id="UP001159042">
    <property type="component" value="Unassembled WGS sequence"/>
</dbReference>
<feature type="compositionally biased region" description="Polar residues" evidence="3">
    <location>
        <begin position="15"/>
        <end position="29"/>
    </location>
</feature>
<protein>
    <recommendedName>
        <fullName evidence="6">Protein SMG9</fullName>
    </recommendedName>
</protein>
<dbReference type="Pfam" id="PF10220">
    <property type="entry name" value="Smg8_Smg9"/>
    <property type="match status" value="1"/>
</dbReference>
<dbReference type="Gene3D" id="3.40.50.300">
    <property type="entry name" value="P-loop containing nucleotide triphosphate hydrolases"/>
    <property type="match status" value="1"/>
</dbReference>
<gene>
    <name evidence="4" type="ORF">NQ315_002200</name>
</gene>
<proteinExistence type="inferred from homology"/>
<sequence length="465" mass="52529">MSDYDRGKFYPKRQIYTTKHTPATFTRGFTTVKGEGSFSKFGKESGSKDSSGDTPKKQPTILIKPREPAPEDVAASPKKVQKDEPSSSTAAPTTKEIEPPAPILKEMTKSMKLIDEGVICTESLQDYMHENNDFLVVGIVGAHGVGKSTLANLLSQKQITEEIKRCLFKTPKKEAEEDEFGDSVKILTEHFKGANVRSGEPKWKEVFKTQTVDDIENALNATQGIDFFITSNRVMFLDCQPFMSISVLDDLIQSESKRTNLVSEFIPLENSGEIQGLQLVTFLMSVCHVLVLVQDWFFDSNIVRFIHTAEMLKPTISNAEDELIEHFPHLLLVHNKALMEDFTPNKFRVMQQTYKMLFQKTKLNLKSNMGLGSGRIINYLNKDNCGSAINLFLIPQVDLDSKLTFTGHPPVEDLVRRLRAIIMGSTKNPLTHVQLSEKTWLVYCSKVWDTVKKSPFFVEYTKLMP</sequence>
<keyword evidence="5" id="KW-1185">Reference proteome</keyword>
<dbReference type="GO" id="GO:0000184">
    <property type="term" value="P:nuclear-transcribed mRNA catabolic process, nonsense-mediated decay"/>
    <property type="evidence" value="ECO:0007669"/>
    <property type="project" value="UniProtKB-KW"/>
</dbReference>